<dbReference type="AlphaFoldDB" id="A0A381V9T8"/>
<dbReference type="GO" id="GO:0043107">
    <property type="term" value="P:type IV pilus-dependent motility"/>
    <property type="evidence" value="ECO:0007669"/>
    <property type="project" value="TreeGrafter"/>
</dbReference>
<dbReference type="PANTHER" id="PTHR40278:SF2">
    <property type="entry name" value="TYPE IV PILUS INNER MEMBRANE COMPONENT PILN"/>
    <property type="match status" value="1"/>
</dbReference>
<keyword evidence="1" id="KW-0812">Transmembrane</keyword>
<evidence type="ECO:0000256" key="1">
    <source>
        <dbReference type="SAM" id="Phobius"/>
    </source>
</evidence>
<dbReference type="InterPro" id="IPR007813">
    <property type="entry name" value="PilN"/>
</dbReference>
<dbReference type="Pfam" id="PF05137">
    <property type="entry name" value="PilN"/>
    <property type="match status" value="1"/>
</dbReference>
<proteinExistence type="predicted"/>
<accession>A0A381V9T8</accession>
<dbReference type="PANTHER" id="PTHR40278">
    <property type="entry name" value="DNA UTILIZATION PROTEIN HOFN"/>
    <property type="match status" value="1"/>
</dbReference>
<organism evidence="2">
    <name type="scientific">marine metagenome</name>
    <dbReference type="NCBI Taxonomy" id="408172"/>
    <lineage>
        <taxon>unclassified sequences</taxon>
        <taxon>metagenomes</taxon>
        <taxon>ecological metagenomes</taxon>
    </lineage>
</organism>
<dbReference type="EMBL" id="UINC01008239">
    <property type="protein sequence ID" value="SVA37120.1"/>
    <property type="molecule type" value="Genomic_DNA"/>
</dbReference>
<name>A0A381V9T8_9ZZZZ</name>
<dbReference type="InterPro" id="IPR052534">
    <property type="entry name" value="Extracell_DNA_Util/SecSys_Comp"/>
</dbReference>
<keyword evidence="1" id="KW-1133">Transmembrane helix</keyword>
<evidence type="ECO:0008006" key="3">
    <source>
        <dbReference type="Google" id="ProtNLM"/>
    </source>
</evidence>
<protein>
    <recommendedName>
        <fullName evidence="3">Pilus assembly protein PilN</fullName>
    </recommendedName>
</protein>
<dbReference type="GO" id="GO:0043683">
    <property type="term" value="P:type IV pilus assembly"/>
    <property type="evidence" value="ECO:0007669"/>
    <property type="project" value="TreeGrafter"/>
</dbReference>
<feature type="transmembrane region" description="Helical" evidence="1">
    <location>
        <begin position="21"/>
        <end position="42"/>
    </location>
</feature>
<reference evidence="2" key="1">
    <citation type="submission" date="2018-05" db="EMBL/GenBank/DDBJ databases">
        <authorList>
            <person name="Lanie J.A."/>
            <person name="Ng W.-L."/>
            <person name="Kazmierczak K.M."/>
            <person name="Andrzejewski T.M."/>
            <person name="Davidsen T.M."/>
            <person name="Wayne K.J."/>
            <person name="Tettelin H."/>
            <person name="Glass J.I."/>
            <person name="Rusch D."/>
            <person name="Podicherti R."/>
            <person name="Tsui H.-C.T."/>
            <person name="Winkler M.E."/>
        </authorList>
    </citation>
    <scope>NUCLEOTIDE SEQUENCE</scope>
</reference>
<sequence>MNQGINLLPWREARRRRQRRQLWAAIVAICIVAASVFATAWWTQSEEISFQRSRNAYLLREIRKVQVQLEEIDQIKQRKKALVARMTIIRQLQQEKVGIVRTLDNLVRALPEGLFFVSAQRSQGNFKLEGIAQSNARVSELMLNLNSSVSFGDSHLEVINIGEIDETQTSRFELMVSD</sequence>
<keyword evidence="1" id="KW-0472">Membrane</keyword>
<evidence type="ECO:0000313" key="2">
    <source>
        <dbReference type="EMBL" id="SVA37120.1"/>
    </source>
</evidence>
<gene>
    <name evidence="2" type="ORF">METZ01_LOCUS89974</name>
</gene>